<dbReference type="CDD" id="cd00054">
    <property type="entry name" value="EGF_CA"/>
    <property type="match status" value="3"/>
</dbReference>
<dbReference type="FunFam" id="2.10.25.10:FF:000014">
    <property type="entry name" value="Latent-transforming growth factor beta-binding protein 3"/>
    <property type="match status" value="1"/>
</dbReference>
<dbReference type="InterPro" id="IPR000152">
    <property type="entry name" value="EGF-type_Asp/Asn_hydroxyl_site"/>
</dbReference>
<evidence type="ECO:0000313" key="17">
    <source>
        <dbReference type="Proteomes" id="UP000659654"/>
    </source>
</evidence>
<accession>A0A7I8WUF6</accession>
<evidence type="ECO:0000256" key="14">
    <source>
        <dbReference type="SAM" id="SignalP"/>
    </source>
</evidence>
<evidence type="ECO:0000256" key="12">
    <source>
        <dbReference type="PIRNR" id="PIRNR036313"/>
    </source>
</evidence>
<dbReference type="SUPFAM" id="SSF57196">
    <property type="entry name" value="EGF/Laminin"/>
    <property type="match status" value="3"/>
</dbReference>
<evidence type="ECO:0000256" key="1">
    <source>
        <dbReference type="ARBA" id="ARBA00004498"/>
    </source>
</evidence>
<name>A0A7I8WUF6_BURXY</name>
<dbReference type="InterPro" id="IPR049883">
    <property type="entry name" value="NOTCH1_EGF-like"/>
</dbReference>
<dbReference type="GO" id="GO:0005576">
    <property type="term" value="C:extracellular region"/>
    <property type="evidence" value="ECO:0007669"/>
    <property type="project" value="InterPro"/>
</dbReference>
<dbReference type="FunFam" id="2.10.25.10:FF:000017">
    <property type="entry name" value="latent-transforming growth factor beta-binding protein 4 isoform X1"/>
    <property type="match status" value="1"/>
</dbReference>
<evidence type="ECO:0000256" key="2">
    <source>
        <dbReference type="ARBA" id="ARBA00006127"/>
    </source>
</evidence>
<dbReference type="EMBL" id="CAJFCV020000004">
    <property type="protein sequence ID" value="CAG9116518.1"/>
    <property type="molecule type" value="Genomic_DNA"/>
</dbReference>
<feature type="domain" description="EGF-like" evidence="15">
    <location>
        <begin position="429"/>
        <end position="469"/>
    </location>
</feature>
<evidence type="ECO:0000256" key="10">
    <source>
        <dbReference type="ARBA" id="ARBA00023157"/>
    </source>
</evidence>
<dbReference type="SMART" id="SM00179">
    <property type="entry name" value="EGF_CA"/>
    <property type="match status" value="8"/>
</dbReference>
<feature type="domain" description="EGF-like" evidence="15">
    <location>
        <begin position="385"/>
        <end position="428"/>
    </location>
</feature>
<dbReference type="InterPro" id="IPR018097">
    <property type="entry name" value="EGF_Ca-bd_CS"/>
</dbReference>
<dbReference type="PANTHER" id="PTHR24039:SF55">
    <property type="entry name" value="FIBULIN-1"/>
    <property type="match status" value="1"/>
</dbReference>
<dbReference type="InterPro" id="IPR001881">
    <property type="entry name" value="EGF-like_Ca-bd_dom"/>
</dbReference>
<dbReference type="GO" id="GO:0005509">
    <property type="term" value="F:calcium ion binding"/>
    <property type="evidence" value="ECO:0007669"/>
    <property type="project" value="InterPro"/>
</dbReference>
<proteinExistence type="inferred from homology"/>
<feature type="domain" description="EGF-like" evidence="15">
    <location>
        <begin position="343"/>
        <end position="384"/>
    </location>
</feature>
<evidence type="ECO:0000256" key="5">
    <source>
        <dbReference type="ARBA" id="ARBA00022530"/>
    </source>
</evidence>
<dbReference type="Proteomes" id="UP000659654">
    <property type="component" value="Unassembled WGS sequence"/>
</dbReference>
<dbReference type="InterPro" id="IPR026823">
    <property type="entry name" value="cEGF"/>
</dbReference>
<dbReference type="InterPro" id="IPR055088">
    <property type="entry name" value="Fibulin_C"/>
</dbReference>
<dbReference type="InterPro" id="IPR000742">
    <property type="entry name" value="EGF"/>
</dbReference>
<evidence type="ECO:0000256" key="6">
    <source>
        <dbReference type="ARBA" id="ARBA00022536"/>
    </source>
</evidence>
<evidence type="ECO:0000259" key="15">
    <source>
        <dbReference type="PROSITE" id="PS50026"/>
    </source>
</evidence>
<dbReference type="InterPro" id="IPR009030">
    <property type="entry name" value="Growth_fac_rcpt_cys_sf"/>
</dbReference>
<dbReference type="Pfam" id="PF22914">
    <property type="entry name" value="Fibulin_C"/>
    <property type="match status" value="1"/>
</dbReference>
<keyword evidence="11" id="KW-0325">Glycoprotein</keyword>
<comment type="similarity">
    <text evidence="2 12">Belongs to the fibulin family.</text>
</comment>
<dbReference type="GO" id="GO:0030198">
    <property type="term" value="P:extracellular matrix organization"/>
    <property type="evidence" value="ECO:0007669"/>
    <property type="project" value="InterPro"/>
</dbReference>
<sequence length="718" mass="78620">MWPFYVALLLSALPGYHANELSRCCAGGGRHYREQKACTGLKAEGSSPTCSRTAAICCLRASLEKSCQLGQEMAVNYGYCSNTVNVLGGGLRKECCDCCLLAKELSINNENCEAPTGFSAACLSSFNKCCKSDASKNEVVPDPIPVSLGDQCASSSCEHFCSDKNGDGVECSCRPGFDLGPDGRSCIDIDECLIGADCLESQRCLNTPGSYKCIRTLTCGTGYALDSETDQCVDVDECNLGSHDCGALYHCRNTQGSYRCDAKTCGPSEIMNPKTGECTSVNCPSGYEVKNGSCADIDECKTLRRCGFYEECINLPGSYRCQEKGNLCASGFRMDKESGFCLDVDECSTGEHSCNDLQCINLPGSFKCRCSAGFEFNETTKLCEDVDECLKFKGHICSQHATCENTIGSFICHCNKGYQLAPDGRHCDDIDECETGQARCQQRCVNTPGSYQCVCNRGYQLGLDERTCEDIDECSTWARSGQELCMGSCINTPGSFKCTCPLGYALLDDNITCKDIDECASTGCPDPNSVCVNTLGGYRCQKIECPDKYVPDKHYKNRCVRDGSQCVDALSDECKNSPVHISWQHISIPKQVNISSQRTSITLFSMKGPSSSKANMQFELRIVDVVPESSSVNPAVRENFLLQKGDDRNSAIIALRDSLDGPQEVILELTLRLTTNGHFTGKYVANLVVYVSPYKHTQTHRHLTKHHHHHHLHKSFHF</sequence>
<dbReference type="Proteomes" id="UP000582659">
    <property type="component" value="Unassembled WGS sequence"/>
</dbReference>
<evidence type="ECO:0000256" key="8">
    <source>
        <dbReference type="ARBA" id="ARBA00022737"/>
    </source>
</evidence>
<dbReference type="PIRSF" id="PIRSF036313">
    <property type="entry name" value="Fibulin-1"/>
    <property type="match status" value="1"/>
</dbReference>
<dbReference type="Gene3D" id="2.10.25.10">
    <property type="entry name" value="Laminin"/>
    <property type="match status" value="9"/>
</dbReference>
<evidence type="ECO:0000256" key="7">
    <source>
        <dbReference type="ARBA" id="ARBA00022729"/>
    </source>
</evidence>
<dbReference type="SUPFAM" id="SSF57184">
    <property type="entry name" value="Growth factor receptor domain"/>
    <property type="match status" value="2"/>
</dbReference>
<protein>
    <recommendedName>
        <fullName evidence="3 12">Fibulin-1</fullName>
    </recommendedName>
</protein>
<evidence type="ECO:0000256" key="13">
    <source>
        <dbReference type="PROSITE-ProRule" id="PRU00076"/>
    </source>
</evidence>
<dbReference type="PROSITE" id="PS00010">
    <property type="entry name" value="ASX_HYDROXYL"/>
    <property type="match status" value="4"/>
</dbReference>
<dbReference type="PROSITE" id="PS50026">
    <property type="entry name" value="EGF_3"/>
    <property type="match status" value="3"/>
</dbReference>
<evidence type="ECO:0000313" key="16">
    <source>
        <dbReference type="EMBL" id="CAD5226936.1"/>
    </source>
</evidence>
<keyword evidence="9" id="KW-0106">Calcium</keyword>
<dbReference type="FunFam" id="2.10.25.10:FF:000010">
    <property type="entry name" value="Pro-epidermal growth factor"/>
    <property type="match status" value="1"/>
</dbReference>
<keyword evidence="5 12" id="KW-0272">Extracellular matrix</keyword>
<dbReference type="InterPro" id="IPR000020">
    <property type="entry name" value="Anaphylatoxin/fibulin"/>
</dbReference>
<dbReference type="FunFam" id="2.10.25.10:FF:000139">
    <property type="entry name" value="Fibulin-1"/>
    <property type="match status" value="1"/>
</dbReference>
<comment type="caution">
    <text evidence="13">Lacks conserved residue(s) required for the propagation of feature annotation.</text>
</comment>
<dbReference type="OrthoDB" id="10060424at2759"/>
<comment type="subunit">
    <text evidence="12">Homomultimerizes and interacts with various extracellular matrix components.</text>
</comment>
<keyword evidence="7 14" id="KW-0732">Signal</keyword>
<dbReference type="Pfam" id="PF12662">
    <property type="entry name" value="cEGF"/>
    <property type="match status" value="2"/>
</dbReference>
<evidence type="ECO:0000256" key="4">
    <source>
        <dbReference type="ARBA" id="ARBA00022525"/>
    </source>
</evidence>
<dbReference type="PROSITE" id="PS01187">
    <property type="entry name" value="EGF_CA"/>
    <property type="match status" value="4"/>
</dbReference>
<dbReference type="PANTHER" id="PTHR24039">
    <property type="entry name" value="FIBRILLIN-RELATED"/>
    <property type="match status" value="1"/>
</dbReference>
<keyword evidence="8" id="KW-0677">Repeat</keyword>
<dbReference type="FunFam" id="2.10.25.10:FF:000005">
    <property type="entry name" value="Fibrillin 2"/>
    <property type="match status" value="1"/>
</dbReference>
<evidence type="ECO:0000256" key="3">
    <source>
        <dbReference type="ARBA" id="ARBA00021554"/>
    </source>
</evidence>
<dbReference type="AlphaFoldDB" id="A0A7I8WUF6"/>
<evidence type="ECO:0000256" key="9">
    <source>
        <dbReference type="ARBA" id="ARBA00022837"/>
    </source>
</evidence>
<gene>
    <name evidence="16" type="ORF">BXYJ_LOCUS9481</name>
</gene>
<dbReference type="PROSITE" id="PS01186">
    <property type="entry name" value="EGF_2"/>
    <property type="match status" value="5"/>
</dbReference>
<comment type="subcellular location">
    <subcellularLocation>
        <location evidence="1 12">Secreted</location>
        <location evidence="1 12">Extracellular space</location>
        <location evidence="1 12">Extracellular matrix</location>
    </subcellularLocation>
</comment>
<dbReference type="EMBL" id="CAJFDI010000004">
    <property type="protein sequence ID" value="CAD5226936.1"/>
    <property type="molecule type" value="Genomic_DNA"/>
</dbReference>
<keyword evidence="6 13" id="KW-0245">EGF-like domain</keyword>
<comment type="caution">
    <text evidence="16">The sequence shown here is derived from an EMBL/GenBank/DDBJ whole genome shotgun (WGS) entry which is preliminary data.</text>
</comment>
<evidence type="ECO:0000256" key="11">
    <source>
        <dbReference type="ARBA" id="ARBA00023180"/>
    </source>
</evidence>
<reference evidence="16" key="1">
    <citation type="submission" date="2020-09" db="EMBL/GenBank/DDBJ databases">
        <authorList>
            <person name="Kikuchi T."/>
        </authorList>
    </citation>
    <scope>NUCLEOTIDE SEQUENCE</scope>
    <source>
        <strain evidence="16">Ka4C1</strain>
    </source>
</reference>
<keyword evidence="4 12" id="KW-0964">Secreted</keyword>
<dbReference type="PROSITE" id="PS01177">
    <property type="entry name" value="ANAPHYLATOXIN_1"/>
    <property type="match status" value="1"/>
</dbReference>
<dbReference type="GO" id="GO:0016504">
    <property type="term" value="F:peptidase activator activity"/>
    <property type="evidence" value="ECO:0007669"/>
    <property type="project" value="InterPro"/>
</dbReference>
<keyword evidence="10" id="KW-1015">Disulfide bond</keyword>
<dbReference type="InterPro" id="IPR017048">
    <property type="entry name" value="Fibulin-1"/>
</dbReference>
<dbReference type="Pfam" id="PF07645">
    <property type="entry name" value="EGF_CA"/>
    <property type="match status" value="5"/>
</dbReference>
<feature type="chain" id="PRO_5035412475" description="Fibulin-1" evidence="14">
    <location>
        <begin position="19"/>
        <end position="718"/>
    </location>
</feature>
<keyword evidence="17" id="KW-1185">Reference proteome</keyword>
<organism evidence="16 17">
    <name type="scientific">Bursaphelenchus xylophilus</name>
    <name type="common">Pinewood nematode worm</name>
    <name type="synonym">Aphelenchoides xylophilus</name>
    <dbReference type="NCBI Taxonomy" id="6326"/>
    <lineage>
        <taxon>Eukaryota</taxon>
        <taxon>Metazoa</taxon>
        <taxon>Ecdysozoa</taxon>
        <taxon>Nematoda</taxon>
        <taxon>Chromadorea</taxon>
        <taxon>Rhabditida</taxon>
        <taxon>Tylenchina</taxon>
        <taxon>Tylenchomorpha</taxon>
        <taxon>Aphelenchoidea</taxon>
        <taxon>Aphelenchoididae</taxon>
        <taxon>Bursaphelenchus</taxon>
    </lineage>
</organism>
<dbReference type="SMART" id="SM00181">
    <property type="entry name" value="EGF"/>
    <property type="match status" value="8"/>
</dbReference>
<feature type="signal peptide" evidence="14">
    <location>
        <begin position="1"/>
        <end position="18"/>
    </location>
</feature>